<keyword evidence="2" id="KW-1185">Reference proteome</keyword>
<sequence>MYRNIQEVNELLNENGTCLGGREPQRFLREMQKKIKKAITGRQRRWCHRAFHSACTVRYPTDCDFGEMRPHLLPPICIRPFLLEREATSHQGCSTSVSRCISTRPGSCNT</sequence>
<evidence type="ECO:0000313" key="1">
    <source>
        <dbReference type="EMBL" id="CAK8679299.1"/>
    </source>
</evidence>
<reference evidence="1 2" key="1">
    <citation type="submission" date="2024-02" db="EMBL/GenBank/DDBJ databases">
        <authorList>
            <person name="Daric V."/>
            <person name="Darras S."/>
        </authorList>
    </citation>
    <scope>NUCLEOTIDE SEQUENCE [LARGE SCALE GENOMIC DNA]</scope>
</reference>
<protein>
    <submittedName>
        <fullName evidence="1">Uncharacterized protein</fullName>
    </submittedName>
</protein>
<name>A0ABP0FI39_CLALP</name>
<accession>A0ABP0FI39</accession>
<dbReference type="EMBL" id="CAWYQH010000057">
    <property type="protein sequence ID" value="CAK8679299.1"/>
    <property type="molecule type" value="Genomic_DNA"/>
</dbReference>
<proteinExistence type="predicted"/>
<dbReference type="Proteomes" id="UP001642483">
    <property type="component" value="Unassembled WGS sequence"/>
</dbReference>
<comment type="caution">
    <text evidence="1">The sequence shown here is derived from an EMBL/GenBank/DDBJ whole genome shotgun (WGS) entry which is preliminary data.</text>
</comment>
<evidence type="ECO:0000313" key="2">
    <source>
        <dbReference type="Proteomes" id="UP001642483"/>
    </source>
</evidence>
<organism evidence="1 2">
    <name type="scientific">Clavelina lepadiformis</name>
    <name type="common">Light-bulb sea squirt</name>
    <name type="synonym">Ascidia lepadiformis</name>
    <dbReference type="NCBI Taxonomy" id="159417"/>
    <lineage>
        <taxon>Eukaryota</taxon>
        <taxon>Metazoa</taxon>
        <taxon>Chordata</taxon>
        <taxon>Tunicata</taxon>
        <taxon>Ascidiacea</taxon>
        <taxon>Aplousobranchia</taxon>
        <taxon>Clavelinidae</taxon>
        <taxon>Clavelina</taxon>
    </lineage>
</organism>
<gene>
    <name evidence="1" type="ORF">CVLEPA_LOCUS9548</name>
</gene>